<gene>
    <name evidence="8" type="ORF">A3SI_10444</name>
</gene>
<organism evidence="8 9">
    <name type="scientific">Nitritalea halalkaliphila LW7</name>
    <dbReference type="NCBI Taxonomy" id="1189621"/>
    <lineage>
        <taxon>Bacteria</taxon>
        <taxon>Pseudomonadati</taxon>
        <taxon>Bacteroidota</taxon>
        <taxon>Cytophagia</taxon>
        <taxon>Cytophagales</taxon>
        <taxon>Cyclobacteriaceae</taxon>
        <taxon>Nitritalea</taxon>
    </lineage>
</organism>
<dbReference type="GO" id="GO:0015288">
    <property type="term" value="F:porin activity"/>
    <property type="evidence" value="ECO:0007669"/>
    <property type="project" value="TreeGrafter"/>
</dbReference>
<dbReference type="InterPro" id="IPR051906">
    <property type="entry name" value="TolC-like"/>
</dbReference>
<keyword evidence="3" id="KW-0813">Transport</keyword>
<comment type="similarity">
    <text evidence="2">Belongs to the outer membrane factor (OMF) (TC 1.B.17) family.</text>
</comment>
<accession>I5C3M3</accession>
<dbReference type="EMBL" id="AJYA01000021">
    <property type="protein sequence ID" value="EIM76425.1"/>
    <property type="molecule type" value="Genomic_DNA"/>
</dbReference>
<dbReference type="GO" id="GO:0009279">
    <property type="term" value="C:cell outer membrane"/>
    <property type="evidence" value="ECO:0007669"/>
    <property type="project" value="UniProtKB-SubCell"/>
</dbReference>
<evidence type="ECO:0000256" key="6">
    <source>
        <dbReference type="ARBA" id="ARBA00023136"/>
    </source>
</evidence>
<dbReference type="OrthoDB" id="9811587at2"/>
<sequence>MKKYIYGLVALCFFMGQVEAQQMRVDRLDLRTCIEVALENNLNLKRTEVSLAQEEINLLQTQGQRLPSLSAGASTGFRWGRSINPVTNLFETDRIGNVNLTANSGMPVFQGGQIHYSAQQAKTNIRVGQYNVEATRNNISLNVINLFVNILFAQEQRNIAENQLSITEEQLGVTRKLVEAGSLPLASQLDLEAQLATNELDVINTRNNLRIARLQLAQAMQIPFSEDFNIFAPKLEAENFTLTQNSVEEIFYIAMETLPEMRAAELGIESAEYGIKIARGAFLPSLSLGVNIFTNYVDRIFLGERDPFGTQLENNLSQSANVNLSIPIFSNFRNKAGLQRARLQKRLSEIQEVETRNQILQDIESAYTNAFAARQSYNASVRRVASLEEAFRIAQQRFDSGAINSADYQIAQNNLFNAQADLSNAKFDFIFKVKVLDFYLGNPLEF</sequence>
<reference evidence="8 9" key="1">
    <citation type="submission" date="2012-05" db="EMBL/GenBank/DDBJ databases">
        <title>Genome sequence of Nitritalea halalkaliphila LW7.</title>
        <authorList>
            <person name="Jangir P.K."/>
            <person name="Singh A."/>
            <person name="Shivaji S."/>
            <person name="Sharma R."/>
        </authorList>
    </citation>
    <scope>NUCLEOTIDE SEQUENCE [LARGE SCALE GENOMIC DNA]</scope>
    <source>
        <strain evidence="8 9">LW7</strain>
    </source>
</reference>
<comment type="caution">
    <text evidence="8">The sequence shown here is derived from an EMBL/GenBank/DDBJ whole genome shotgun (WGS) entry which is preliminary data.</text>
</comment>
<dbReference type="Proteomes" id="UP000005551">
    <property type="component" value="Unassembled WGS sequence"/>
</dbReference>
<keyword evidence="9" id="KW-1185">Reference proteome</keyword>
<name>I5C3M3_9BACT</name>
<dbReference type="GO" id="GO:1990281">
    <property type="term" value="C:efflux pump complex"/>
    <property type="evidence" value="ECO:0007669"/>
    <property type="project" value="TreeGrafter"/>
</dbReference>
<dbReference type="RefSeq" id="WP_009055080.1">
    <property type="nucleotide sequence ID" value="NZ_AJYA01000021.1"/>
</dbReference>
<evidence type="ECO:0000256" key="7">
    <source>
        <dbReference type="ARBA" id="ARBA00023237"/>
    </source>
</evidence>
<evidence type="ECO:0000256" key="5">
    <source>
        <dbReference type="ARBA" id="ARBA00022692"/>
    </source>
</evidence>
<proteinExistence type="inferred from homology"/>
<evidence type="ECO:0000313" key="9">
    <source>
        <dbReference type="Proteomes" id="UP000005551"/>
    </source>
</evidence>
<evidence type="ECO:0000256" key="1">
    <source>
        <dbReference type="ARBA" id="ARBA00004442"/>
    </source>
</evidence>
<keyword evidence="5" id="KW-0812">Transmembrane</keyword>
<evidence type="ECO:0000256" key="2">
    <source>
        <dbReference type="ARBA" id="ARBA00007613"/>
    </source>
</evidence>
<keyword evidence="4" id="KW-1134">Transmembrane beta strand</keyword>
<dbReference type="SUPFAM" id="SSF56954">
    <property type="entry name" value="Outer membrane efflux proteins (OEP)"/>
    <property type="match status" value="1"/>
</dbReference>
<dbReference type="PATRIC" id="fig|1189621.3.peg.2172"/>
<dbReference type="STRING" id="1189621.A3SI_10444"/>
<evidence type="ECO:0000256" key="3">
    <source>
        <dbReference type="ARBA" id="ARBA00022448"/>
    </source>
</evidence>
<keyword evidence="6" id="KW-0472">Membrane</keyword>
<protein>
    <submittedName>
        <fullName evidence="8">Outer membrane efflux protein</fullName>
    </submittedName>
</protein>
<dbReference type="GO" id="GO:0015562">
    <property type="term" value="F:efflux transmembrane transporter activity"/>
    <property type="evidence" value="ECO:0007669"/>
    <property type="project" value="InterPro"/>
</dbReference>
<evidence type="ECO:0000256" key="4">
    <source>
        <dbReference type="ARBA" id="ARBA00022452"/>
    </source>
</evidence>
<dbReference type="InterPro" id="IPR003423">
    <property type="entry name" value="OMP_efflux"/>
</dbReference>
<evidence type="ECO:0000313" key="8">
    <source>
        <dbReference type="EMBL" id="EIM76425.1"/>
    </source>
</evidence>
<keyword evidence="7" id="KW-0998">Cell outer membrane</keyword>
<dbReference type="PANTHER" id="PTHR30026:SF20">
    <property type="entry name" value="OUTER MEMBRANE PROTEIN TOLC"/>
    <property type="match status" value="1"/>
</dbReference>
<dbReference type="Pfam" id="PF02321">
    <property type="entry name" value="OEP"/>
    <property type="match status" value="2"/>
</dbReference>
<comment type="subcellular location">
    <subcellularLocation>
        <location evidence="1">Cell outer membrane</location>
    </subcellularLocation>
</comment>
<dbReference type="Gene3D" id="1.20.1600.10">
    <property type="entry name" value="Outer membrane efflux proteins (OEP)"/>
    <property type="match status" value="1"/>
</dbReference>
<dbReference type="AlphaFoldDB" id="I5C3M3"/>
<dbReference type="PANTHER" id="PTHR30026">
    <property type="entry name" value="OUTER MEMBRANE PROTEIN TOLC"/>
    <property type="match status" value="1"/>
</dbReference>